<proteinExistence type="inferred from homology"/>
<evidence type="ECO:0000256" key="5">
    <source>
        <dbReference type="RuleBase" id="RU361279"/>
    </source>
</evidence>
<dbReference type="GO" id="GO:0035999">
    <property type="term" value="P:tetrahydrofolate interconversion"/>
    <property type="evidence" value="ECO:0007669"/>
    <property type="project" value="TreeGrafter"/>
</dbReference>
<reference evidence="6 7" key="1">
    <citation type="submission" date="2019-07" db="EMBL/GenBank/DDBJ databases">
        <title>Genomic analysis of Lentibacillus sp. NKC851-2.</title>
        <authorList>
            <person name="Oh Y.J."/>
        </authorList>
    </citation>
    <scope>NUCLEOTIDE SEQUENCE [LARGE SCALE GENOMIC DNA]</scope>
    <source>
        <strain evidence="6 7">NKC851-2</strain>
    </source>
</reference>
<dbReference type="Proteomes" id="UP000319280">
    <property type="component" value="Unassembled WGS sequence"/>
</dbReference>
<dbReference type="InterPro" id="IPR002698">
    <property type="entry name" value="FTHF_cligase"/>
</dbReference>
<feature type="binding site" evidence="4">
    <location>
        <position position="54"/>
    </location>
    <ligand>
        <name>substrate</name>
    </ligand>
</feature>
<evidence type="ECO:0000256" key="1">
    <source>
        <dbReference type="ARBA" id="ARBA00010638"/>
    </source>
</evidence>
<dbReference type="PIRSF" id="PIRSF006806">
    <property type="entry name" value="FTHF_cligase"/>
    <property type="match status" value="1"/>
</dbReference>
<dbReference type="GO" id="GO:0046872">
    <property type="term" value="F:metal ion binding"/>
    <property type="evidence" value="ECO:0007669"/>
    <property type="project" value="UniProtKB-KW"/>
</dbReference>
<comment type="caution">
    <text evidence="6">The sequence shown here is derived from an EMBL/GenBank/DDBJ whole genome shotgun (WGS) entry which is preliminary data.</text>
</comment>
<comment type="similarity">
    <text evidence="1 5">Belongs to the 5-formyltetrahydrofolate cyclo-ligase family.</text>
</comment>
<dbReference type="PANTHER" id="PTHR23407">
    <property type="entry name" value="ATPASE INHIBITOR/5-FORMYLTETRAHYDROFOLATE CYCLO-LIGASE"/>
    <property type="match status" value="1"/>
</dbReference>
<gene>
    <name evidence="6" type="ORF">FH966_13940</name>
</gene>
<dbReference type="PANTHER" id="PTHR23407:SF1">
    <property type="entry name" value="5-FORMYLTETRAHYDROFOLATE CYCLO-LIGASE"/>
    <property type="match status" value="1"/>
</dbReference>
<keyword evidence="5" id="KW-0460">Magnesium</keyword>
<feature type="binding site" evidence="4">
    <location>
        <position position="49"/>
    </location>
    <ligand>
        <name>substrate</name>
    </ligand>
</feature>
<evidence type="ECO:0000313" key="7">
    <source>
        <dbReference type="Proteomes" id="UP000319280"/>
    </source>
</evidence>
<dbReference type="EC" id="6.3.3.2" evidence="5"/>
<evidence type="ECO:0000256" key="3">
    <source>
        <dbReference type="ARBA" id="ARBA00022840"/>
    </source>
</evidence>
<keyword evidence="7" id="KW-1185">Reference proteome</keyword>
<comment type="catalytic activity">
    <reaction evidence="5">
        <text>(6S)-5-formyl-5,6,7,8-tetrahydrofolate + ATP = (6R)-5,10-methenyltetrahydrofolate + ADP + phosphate</text>
        <dbReference type="Rhea" id="RHEA:10488"/>
        <dbReference type="ChEBI" id="CHEBI:30616"/>
        <dbReference type="ChEBI" id="CHEBI:43474"/>
        <dbReference type="ChEBI" id="CHEBI:57455"/>
        <dbReference type="ChEBI" id="CHEBI:57457"/>
        <dbReference type="ChEBI" id="CHEBI:456216"/>
        <dbReference type="EC" id="6.3.3.2"/>
    </reaction>
</comment>
<dbReference type="EMBL" id="VJMZ01000001">
    <property type="protein sequence ID" value="TRM13293.1"/>
    <property type="molecule type" value="Genomic_DNA"/>
</dbReference>
<dbReference type="InterPro" id="IPR037171">
    <property type="entry name" value="NagB/RpiA_transferase-like"/>
</dbReference>
<organism evidence="6 7">
    <name type="scientific">Lentibacillus cibarius</name>
    <dbReference type="NCBI Taxonomy" id="2583219"/>
    <lineage>
        <taxon>Bacteria</taxon>
        <taxon>Bacillati</taxon>
        <taxon>Bacillota</taxon>
        <taxon>Bacilli</taxon>
        <taxon>Bacillales</taxon>
        <taxon>Bacillaceae</taxon>
        <taxon>Lentibacillus</taxon>
    </lineage>
</organism>
<dbReference type="Gene3D" id="3.40.50.10420">
    <property type="entry name" value="NagB/RpiA/CoA transferase-like"/>
    <property type="match status" value="1"/>
</dbReference>
<sequence length="185" mass="21252">MDKKNLRKKAITLLKNIPDSERRKIEQKLKDNLVTTNAWKTAEVIGITVSKGFEWDTKPIIQTAWKEGKTVCVPKCLPKERKLDFYVLDTYDQLETVFHDLLEPNPDATERVDKEMIDLLVVPGLLFDNNGFRIGFGGGYYDRFLTDFSNRKLSLASTKQIVEHFPPDSFDIPVESIITENGILF</sequence>
<dbReference type="Pfam" id="PF01812">
    <property type="entry name" value="5-FTHF_cyc-lig"/>
    <property type="match status" value="1"/>
</dbReference>
<dbReference type="NCBIfam" id="TIGR02727">
    <property type="entry name" value="MTHFS_bact"/>
    <property type="match status" value="1"/>
</dbReference>
<keyword evidence="2 4" id="KW-0547">Nucleotide-binding</keyword>
<dbReference type="AlphaFoldDB" id="A0A549YN23"/>
<dbReference type="SUPFAM" id="SSF100950">
    <property type="entry name" value="NagB/RpiA/CoA transferase-like"/>
    <property type="match status" value="1"/>
</dbReference>
<accession>A0A549YN23</accession>
<name>A0A549YN23_9BACI</name>
<protein>
    <recommendedName>
        <fullName evidence="5">5-formyltetrahydrofolate cyclo-ligase</fullName>
        <ecNumber evidence="5">6.3.3.2</ecNumber>
    </recommendedName>
</protein>
<comment type="cofactor">
    <cofactor evidence="5">
        <name>Mg(2+)</name>
        <dbReference type="ChEBI" id="CHEBI:18420"/>
    </cofactor>
</comment>
<keyword evidence="5" id="KW-0479">Metal-binding</keyword>
<dbReference type="GO" id="GO:0009396">
    <property type="term" value="P:folic acid-containing compound biosynthetic process"/>
    <property type="evidence" value="ECO:0007669"/>
    <property type="project" value="TreeGrafter"/>
</dbReference>
<feature type="binding site" evidence="4">
    <location>
        <begin position="133"/>
        <end position="141"/>
    </location>
    <ligand>
        <name>ATP</name>
        <dbReference type="ChEBI" id="CHEBI:30616"/>
    </ligand>
</feature>
<keyword evidence="3 4" id="KW-0067">ATP-binding</keyword>
<feature type="binding site" evidence="4">
    <location>
        <begin position="3"/>
        <end position="7"/>
    </location>
    <ligand>
        <name>ATP</name>
        <dbReference type="ChEBI" id="CHEBI:30616"/>
    </ligand>
</feature>
<evidence type="ECO:0000256" key="4">
    <source>
        <dbReference type="PIRSR" id="PIRSR006806-1"/>
    </source>
</evidence>
<keyword evidence="6" id="KW-0436">Ligase</keyword>
<dbReference type="InterPro" id="IPR024185">
    <property type="entry name" value="FTHF_cligase-like_sf"/>
</dbReference>
<dbReference type="GO" id="GO:0030272">
    <property type="term" value="F:5-formyltetrahydrofolate cyclo-ligase activity"/>
    <property type="evidence" value="ECO:0007669"/>
    <property type="project" value="UniProtKB-EC"/>
</dbReference>
<dbReference type="GO" id="GO:0005524">
    <property type="term" value="F:ATP binding"/>
    <property type="evidence" value="ECO:0007669"/>
    <property type="project" value="UniProtKB-KW"/>
</dbReference>
<evidence type="ECO:0000313" key="6">
    <source>
        <dbReference type="EMBL" id="TRM13293.1"/>
    </source>
</evidence>
<evidence type="ECO:0000256" key="2">
    <source>
        <dbReference type="ARBA" id="ARBA00022741"/>
    </source>
</evidence>